<organism evidence="2">
    <name type="scientific">Pyrodinium bahamense</name>
    <dbReference type="NCBI Taxonomy" id="73915"/>
    <lineage>
        <taxon>Eukaryota</taxon>
        <taxon>Sar</taxon>
        <taxon>Alveolata</taxon>
        <taxon>Dinophyceae</taxon>
        <taxon>Gonyaulacales</taxon>
        <taxon>Pyrocystaceae</taxon>
        <taxon>Pyrodinium</taxon>
    </lineage>
</organism>
<proteinExistence type="predicted"/>
<reference evidence="2" key="1">
    <citation type="submission" date="2021-01" db="EMBL/GenBank/DDBJ databases">
        <authorList>
            <person name="Corre E."/>
            <person name="Pelletier E."/>
            <person name="Niang G."/>
            <person name="Scheremetjew M."/>
            <person name="Finn R."/>
            <person name="Kale V."/>
            <person name="Holt S."/>
            <person name="Cochrane G."/>
            <person name="Meng A."/>
            <person name="Brown T."/>
            <person name="Cohen L."/>
        </authorList>
    </citation>
    <scope>NUCLEOTIDE SEQUENCE</scope>
    <source>
        <strain evidence="2">Pbaha01</strain>
    </source>
</reference>
<sequence length="385" mass="40954">MQDARERPKKSADDGLTRGMLIFRPGLEPDAQTKDNLGTRTPCQLLASGPSKRKAAGETGDGAPDPSSRSKLHDACTRVLNRSLEPGDIVYQIREEQGGQVAELTLPSLPGPCGLRSWTSNVCENRRSARLRAADLALRSLASDPELAAAVAPLTCQQSYLPGGGGSSEPALVDAGARAPWPSSAAGTVSDAKTELVIFCQWSCGRPMGRKDLRYSAARQGGQHVATVRMNCFCGEEFVGAPQANRRRAEQAAAEKALRAFEKERAQMARAAPKRRRVQTSAAACDTHPSVKQRLHDVCTRVLGHPPQAGDVVYEVAAENGGVTATLRLPCLPGELGSQVWTSRLCSSRHDARLQAAAAALATVLEDPACGSMAPANDNLQSYQP</sequence>
<accession>A0A7R9ZVH3</accession>
<dbReference type="EMBL" id="HBEG01001809">
    <property type="protein sequence ID" value="CAD8345200.1"/>
    <property type="molecule type" value="Transcribed_RNA"/>
</dbReference>
<evidence type="ECO:0000256" key="1">
    <source>
        <dbReference type="SAM" id="MobiDB-lite"/>
    </source>
</evidence>
<feature type="compositionally biased region" description="Basic and acidic residues" evidence="1">
    <location>
        <begin position="1"/>
        <end position="16"/>
    </location>
</feature>
<dbReference type="SUPFAM" id="SSF54768">
    <property type="entry name" value="dsRNA-binding domain-like"/>
    <property type="match status" value="1"/>
</dbReference>
<gene>
    <name evidence="2" type="ORF">PBAH0796_LOCUS938</name>
</gene>
<name>A0A7R9ZVH3_9DINO</name>
<evidence type="ECO:0000313" key="2">
    <source>
        <dbReference type="EMBL" id="CAD8345200.1"/>
    </source>
</evidence>
<evidence type="ECO:0008006" key="3">
    <source>
        <dbReference type="Google" id="ProtNLM"/>
    </source>
</evidence>
<feature type="region of interest" description="Disordered" evidence="1">
    <location>
        <begin position="1"/>
        <end position="73"/>
    </location>
</feature>
<protein>
    <recommendedName>
        <fullName evidence="3">DRBM domain-containing protein</fullName>
    </recommendedName>
</protein>
<dbReference type="AlphaFoldDB" id="A0A7R9ZVH3"/>